<dbReference type="Proteomes" id="UP000224567">
    <property type="component" value="Unassembled WGS sequence"/>
</dbReference>
<name>A0A2G2X5C5_CAPBA</name>
<comment type="caution">
    <text evidence="5">The sequence shown here is derived from an EMBL/GenBank/DDBJ whole genome shotgun (WGS) entry which is preliminary data.</text>
</comment>
<dbReference type="EC" id="2.3.2.26" evidence="2"/>
<dbReference type="AlphaFoldDB" id="A0A2G2X5C5"/>
<dbReference type="Pfam" id="PF25579">
    <property type="entry name" value="TPR_TRIP12_N"/>
    <property type="match status" value="1"/>
</dbReference>
<dbReference type="InterPro" id="IPR012901">
    <property type="entry name" value="CARME"/>
</dbReference>
<protein>
    <recommendedName>
        <fullName evidence="2">HECT-type E3 ubiquitin transferase</fullName>
        <ecNumber evidence="2">2.3.2.26</ecNumber>
    </recommendedName>
</protein>
<evidence type="ECO:0000256" key="3">
    <source>
        <dbReference type="ARBA" id="ARBA00022679"/>
    </source>
</evidence>
<evidence type="ECO:0000256" key="2">
    <source>
        <dbReference type="ARBA" id="ARBA00012485"/>
    </source>
</evidence>
<gene>
    <name evidence="5" type="ORF">CQW23_07156</name>
</gene>
<proteinExistence type="predicted"/>
<sequence>MLLAARALTYLVDIIPSSHVSILHYGTISCFIAHLLTIEYMDLAKQSLQALKKISQVHPSACLRAGTLMVVLSYLDFFFARVHRVALATAAHICMKLPSDASNYVLPMYFFRLGNERILGSSLNPLNSLKIFTSPVPALPRRMLENIKDQGLLQQKTQELQKKWMIYACNFSQHQIMYEIANELCRIKEEMSIDLSLEDVKRVVLYYGFVFKKEPTIETTYTTNSRSILQMKIGIPTSDEIVVIDSEKALQQNSKGITIASIVTVRNRCNSIYCDGL</sequence>
<dbReference type="SUPFAM" id="SSF48371">
    <property type="entry name" value="ARM repeat"/>
    <property type="match status" value="1"/>
</dbReference>
<evidence type="ECO:0000256" key="1">
    <source>
        <dbReference type="ARBA" id="ARBA00000885"/>
    </source>
</evidence>
<dbReference type="PANTHER" id="PTHR45670:SF1">
    <property type="entry name" value="E3 UBIQUITIN-PROTEIN LIGASE HECTD1"/>
    <property type="match status" value="1"/>
</dbReference>
<dbReference type="Gene3D" id="1.25.10.10">
    <property type="entry name" value="Leucine-rich Repeat Variant"/>
    <property type="match status" value="1"/>
</dbReference>
<dbReference type="GO" id="GO:0000209">
    <property type="term" value="P:protein polyubiquitination"/>
    <property type="evidence" value="ECO:0007669"/>
    <property type="project" value="TreeGrafter"/>
</dbReference>
<keyword evidence="6" id="KW-1185">Reference proteome</keyword>
<dbReference type="InterPro" id="IPR016024">
    <property type="entry name" value="ARM-type_fold"/>
</dbReference>
<evidence type="ECO:0000313" key="6">
    <source>
        <dbReference type="Proteomes" id="UP000224567"/>
    </source>
</evidence>
<organism evidence="5 6">
    <name type="scientific">Capsicum baccatum</name>
    <name type="common">Peruvian pepper</name>
    <dbReference type="NCBI Taxonomy" id="33114"/>
    <lineage>
        <taxon>Eukaryota</taxon>
        <taxon>Viridiplantae</taxon>
        <taxon>Streptophyta</taxon>
        <taxon>Embryophyta</taxon>
        <taxon>Tracheophyta</taxon>
        <taxon>Spermatophyta</taxon>
        <taxon>Magnoliopsida</taxon>
        <taxon>eudicotyledons</taxon>
        <taxon>Gunneridae</taxon>
        <taxon>Pentapetalae</taxon>
        <taxon>asterids</taxon>
        <taxon>lamiids</taxon>
        <taxon>Solanales</taxon>
        <taxon>Solanaceae</taxon>
        <taxon>Solanoideae</taxon>
        <taxon>Capsiceae</taxon>
        <taxon>Capsicum</taxon>
    </lineage>
</organism>
<keyword evidence="3" id="KW-0808">Transferase</keyword>
<dbReference type="GO" id="GO:0043161">
    <property type="term" value="P:proteasome-mediated ubiquitin-dependent protein catabolic process"/>
    <property type="evidence" value="ECO:0007669"/>
    <property type="project" value="TreeGrafter"/>
</dbReference>
<feature type="domain" description="E3 ubiquitin-protein ligase TRIP12-like TPR repeats" evidence="4">
    <location>
        <begin position="1"/>
        <end position="64"/>
    </location>
</feature>
<dbReference type="OrthoDB" id="1739256at2759"/>
<dbReference type="InterPro" id="IPR045322">
    <property type="entry name" value="HECTD1/TRIP12-like"/>
</dbReference>
<reference evidence="6" key="2">
    <citation type="journal article" date="2017" name="J. Anim. Genet.">
        <title>Multiple reference genome sequences of hot pepper reveal the massive evolution of plant disease resistance genes by retroduplication.</title>
        <authorList>
            <person name="Kim S."/>
            <person name="Park J."/>
            <person name="Yeom S.-I."/>
            <person name="Kim Y.-M."/>
            <person name="Seo E."/>
            <person name="Kim K.-T."/>
            <person name="Kim M.-S."/>
            <person name="Lee J.M."/>
            <person name="Cheong K."/>
            <person name="Shin H.-S."/>
            <person name="Kim S.-B."/>
            <person name="Han K."/>
            <person name="Lee J."/>
            <person name="Park M."/>
            <person name="Lee H.-A."/>
            <person name="Lee H.-Y."/>
            <person name="Lee Y."/>
            <person name="Oh S."/>
            <person name="Lee J.H."/>
            <person name="Choi E."/>
            <person name="Choi E."/>
            <person name="Lee S.E."/>
            <person name="Jeon J."/>
            <person name="Kim H."/>
            <person name="Choi G."/>
            <person name="Song H."/>
            <person name="Lee J."/>
            <person name="Lee S.-C."/>
            <person name="Kwon J.-K."/>
            <person name="Lee H.-Y."/>
            <person name="Koo N."/>
            <person name="Hong Y."/>
            <person name="Kim R.W."/>
            <person name="Kang W.-H."/>
            <person name="Huh J.H."/>
            <person name="Kang B.-C."/>
            <person name="Yang T.-J."/>
            <person name="Lee Y.-H."/>
            <person name="Bennetzen J.L."/>
            <person name="Choi D."/>
        </authorList>
    </citation>
    <scope>NUCLEOTIDE SEQUENCE [LARGE SCALE GENOMIC DNA]</scope>
    <source>
        <strain evidence="6">cv. PBC81</strain>
    </source>
</reference>
<evidence type="ECO:0000259" key="4">
    <source>
        <dbReference type="Pfam" id="PF25579"/>
    </source>
</evidence>
<accession>A0A2G2X5C5</accession>
<dbReference type="PANTHER" id="PTHR45670">
    <property type="entry name" value="E3 UBIQUITIN-PROTEIN LIGASE TRIP12"/>
    <property type="match status" value="1"/>
</dbReference>
<evidence type="ECO:0000313" key="5">
    <source>
        <dbReference type="EMBL" id="PHT52694.1"/>
    </source>
</evidence>
<dbReference type="GO" id="GO:0061630">
    <property type="term" value="F:ubiquitin protein ligase activity"/>
    <property type="evidence" value="ECO:0007669"/>
    <property type="project" value="UniProtKB-EC"/>
</dbReference>
<dbReference type="STRING" id="33114.A0A2G2X5C5"/>
<dbReference type="PROSITE" id="PS51257">
    <property type="entry name" value="PROKAR_LIPOPROTEIN"/>
    <property type="match status" value="1"/>
</dbReference>
<dbReference type="InterPro" id="IPR057948">
    <property type="entry name" value="TPR_TRIP12_N"/>
</dbReference>
<dbReference type="InterPro" id="IPR011989">
    <property type="entry name" value="ARM-like"/>
</dbReference>
<dbReference type="GO" id="GO:0008757">
    <property type="term" value="F:S-adenosylmethionine-dependent methyltransferase activity"/>
    <property type="evidence" value="ECO:0007669"/>
    <property type="project" value="InterPro"/>
</dbReference>
<dbReference type="Pfam" id="PF07942">
    <property type="entry name" value="CARME"/>
    <property type="match status" value="1"/>
</dbReference>
<comment type="catalytic activity">
    <reaction evidence="1">
        <text>S-ubiquitinyl-[E2 ubiquitin-conjugating enzyme]-L-cysteine + [acceptor protein]-L-lysine = [E2 ubiquitin-conjugating enzyme]-L-cysteine + N(6)-ubiquitinyl-[acceptor protein]-L-lysine.</text>
        <dbReference type="EC" id="2.3.2.26"/>
    </reaction>
</comment>
<reference evidence="5 6" key="1">
    <citation type="journal article" date="2017" name="Genome Biol.">
        <title>New reference genome sequences of hot pepper reveal the massive evolution of plant disease-resistance genes by retroduplication.</title>
        <authorList>
            <person name="Kim S."/>
            <person name="Park J."/>
            <person name="Yeom S.I."/>
            <person name="Kim Y.M."/>
            <person name="Seo E."/>
            <person name="Kim K.T."/>
            <person name="Kim M.S."/>
            <person name="Lee J.M."/>
            <person name="Cheong K."/>
            <person name="Shin H.S."/>
            <person name="Kim S.B."/>
            <person name="Han K."/>
            <person name="Lee J."/>
            <person name="Park M."/>
            <person name="Lee H.A."/>
            <person name="Lee H.Y."/>
            <person name="Lee Y."/>
            <person name="Oh S."/>
            <person name="Lee J.H."/>
            <person name="Choi E."/>
            <person name="Choi E."/>
            <person name="Lee S.E."/>
            <person name="Jeon J."/>
            <person name="Kim H."/>
            <person name="Choi G."/>
            <person name="Song H."/>
            <person name="Lee J."/>
            <person name="Lee S.C."/>
            <person name="Kwon J.K."/>
            <person name="Lee H.Y."/>
            <person name="Koo N."/>
            <person name="Hong Y."/>
            <person name="Kim R.W."/>
            <person name="Kang W.H."/>
            <person name="Huh J.H."/>
            <person name="Kang B.C."/>
            <person name="Yang T.J."/>
            <person name="Lee Y.H."/>
            <person name="Bennetzen J.L."/>
            <person name="Choi D."/>
        </authorList>
    </citation>
    <scope>NUCLEOTIDE SEQUENCE [LARGE SCALE GENOMIC DNA]</scope>
    <source>
        <strain evidence="6">cv. PBC81</strain>
    </source>
</reference>
<dbReference type="EMBL" id="MLFT02000003">
    <property type="protein sequence ID" value="PHT52694.1"/>
    <property type="molecule type" value="Genomic_DNA"/>
</dbReference>